<dbReference type="AlphaFoldDB" id="A0A4D8PY33"/>
<dbReference type="Proteomes" id="UP000298596">
    <property type="component" value="Chromosome"/>
</dbReference>
<sequence length="80" mass="8907">MPRVWELTALVTRYERCMTDGDASTPTDLPAAVENYWQAVDIKELIYAEAVRFGVPIPCAGCWQDDLQTVQAFIAGGGWQ</sequence>
<dbReference type="EMBL" id="CP032330">
    <property type="protein sequence ID" value="QCO02827.1"/>
    <property type="molecule type" value="Genomic_DNA"/>
</dbReference>
<organism evidence="1 2">
    <name type="scientific">Azospirillum brasilense</name>
    <dbReference type="NCBI Taxonomy" id="192"/>
    <lineage>
        <taxon>Bacteria</taxon>
        <taxon>Pseudomonadati</taxon>
        <taxon>Pseudomonadota</taxon>
        <taxon>Alphaproteobacteria</taxon>
        <taxon>Rhodospirillales</taxon>
        <taxon>Azospirillaceae</taxon>
        <taxon>Azospirillum</taxon>
    </lineage>
</organism>
<name>A0A4D8PY33_AZOBR</name>
<evidence type="ECO:0000313" key="2">
    <source>
        <dbReference type="Proteomes" id="UP000298596"/>
    </source>
</evidence>
<protein>
    <submittedName>
        <fullName evidence="1">Uncharacterized protein</fullName>
    </submittedName>
</protein>
<reference evidence="1 2" key="1">
    <citation type="submission" date="2018-09" db="EMBL/GenBank/DDBJ databases">
        <title>Whole genome based analysis of evolution and adaptive divergence in Indian and Brazilian strains of Azospirillum brasilense.</title>
        <authorList>
            <person name="Singh C."/>
            <person name="Tripathi A.K."/>
        </authorList>
    </citation>
    <scope>NUCLEOTIDE SEQUENCE [LARGE SCALE GENOMIC DNA]</scope>
    <source>
        <strain evidence="1 2">MTCC4036</strain>
    </source>
</reference>
<gene>
    <name evidence="1" type="ORF">D3867_12890</name>
</gene>
<proteinExistence type="predicted"/>
<evidence type="ECO:0000313" key="1">
    <source>
        <dbReference type="EMBL" id="QCO02827.1"/>
    </source>
</evidence>
<accession>A0A4D8PY33</accession>